<feature type="domain" description="Aminoglycoside phosphotransferase" evidence="1">
    <location>
        <begin position="34"/>
        <end position="246"/>
    </location>
</feature>
<proteinExistence type="predicted"/>
<keyword evidence="2" id="KW-0418">Kinase</keyword>
<dbReference type="Pfam" id="PF01636">
    <property type="entry name" value="APH"/>
    <property type="match status" value="1"/>
</dbReference>
<dbReference type="GO" id="GO:0016301">
    <property type="term" value="F:kinase activity"/>
    <property type="evidence" value="ECO:0007669"/>
    <property type="project" value="UniProtKB-KW"/>
</dbReference>
<name>A0ABU0F626_9PSEU</name>
<keyword evidence="2" id="KW-0808">Transferase</keyword>
<comment type="caution">
    <text evidence="2">The sequence shown here is derived from an EMBL/GenBank/DDBJ whole genome shotgun (WGS) entry which is preliminary data.</text>
</comment>
<dbReference type="Gene3D" id="3.30.200.20">
    <property type="entry name" value="Phosphorylase Kinase, domain 1"/>
    <property type="match status" value="1"/>
</dbReference>
<dbReference type="InterPro" id="IPR011009">
    <property type="entry name" value="Kinase-like_dom_sf"/>
</dbReference>
<accession>A0ABU0F626</accession>
<keyword evidence="3" id="KW-1185">Reference proteome</keyword>
<protein>
    <submittedName>
        <fullName evidence="2">Aminoglycoside phosphotransferase (APT) family kinase protein</fullName>
    </submittedName>
</protein>
<dbReference type="EMBL" id="JAUSUT010000001">
    <property type="protein sequence ID" value="MDQ0382977.1"/>
    <property type="molecule type" value="Genomic_DNA"/>
</dbReference>
<gene>
    <name evidence="2" type="ORF">FB470_006971</name>
</gene>
<reference evidence="2 3" key="1">
    <citation type="submission" date="2023-07" db="EMBL/GenBank/DDBJ databases">
        <title>Sequencing the genomes of 1000 actinobacteria strains.</title>
        <authorList>
            <person name="Klenk H.-P."/>
        </authorList>
    </citation>
    <scope>NUCLEOTIDE SEQUENCE [LARGE SCALE GENOMIC DNA]</scope>
    <source>
        <strain evidence="2 3">DSM 45805</strain>
    </source>
</reference>
<organism evidence="2 3">
    <name type="scientific">Amycolatopsis thermophila</name>
    <dbReference type="NCBI Taxonomy" id="206084"/>
    <lineage>
        <taxon>Bacteria</taxon>
        <taxon>Bacillati</taxon>
        <taxon>Actinomycetota</taxon>
        <taxon>Actinomycetes</taxon>
        <taxon>Pseudonocardiales</taxon>
        <taxon>Pseudonocardiaceae</taxon>
        <taxon>Amycolatopsis</taxon>
    </lineage>
</organism>
<evidence type="ECO:0000259" key="1">
    <source>
        <dbReference type="Pfam" id="PF01636"/>
    </source>
</evidence>
<evidence type="ECO:0000313" key="3">
    <source>
        <dbReference type="Proteomes" id="UP001229651"/>
    </source>
</evidence>
<sequence length="341" mass="36677">MAQTTAPPGVAVPPLEAFLRAECPGLLTGPLRAELLSGGRSNLTYLLTDGHRRWVLRRPPLGHVLATAHDMDREYRVLGALHPTDVPVPRPIIQAGPDVIGASFYVMDFADGDVLRDRAQLEAANPTALAGQLVDVLARLHRLDPAAVGLADLGRPVGYLERQVRRWGRQLAASRSRDVPGLDELGHRLGKRLPAHQRAAIVHGDYRLDNVVVGGDGTITAVLDWEMATLGDPLTDLASTLIWWDGISGLDSPVAAVPGDVPGFPPGSTLAEHYARATGHDLADLAWYLGFAYYKIAVIFEGIHYRAQQGLTVGEGFDRLGALVPDLVERGHGALTTPTSR</sequence>
<dbReference type="CDD" id="cd05154">
    <property type="entry name" value="ACAD10_11_N-like"/>
    <property type="match status" value="1"/>
</dbReference>
<dbReference type="Proteomes" id="UP001229651">
    <property type="component" value="Unassembled WGS sequence"/>
</dbReference>
<dbReference type="InterPro" id="IPR002575">
    <property type="entry name" value="Aminoglycoside_PTrfase"/>
</dbReference>
<dbReference type="PANTHER" id="PTHR47829">
    <property type="entry name" value="HYDROLASE, PUTATIVE (AFU_ORTHOLOGUE AFUA_1G12880)-RELATED"/>
    <property type="match status" value="1"/>
</dbReference>
<dbReference type="PANTHER" id="PTHR47829:SF1">
    <property type="entry name" value="HAD FAMILY PHOSPHATASE"/>
    <property type="match status" value="1"/>
</dbReference>
<dbReference type="InterPro" id="IPR041726">
    <property type="entry name" value="ACAD10_11_N"/>
</dbReference>
<dbReference type="RefSeq" id="WP_306998618.1">
    <property type="nucleotide sequence ID" value="NZ_JAUSUT010000001.1"/>
</dbReference>
<dbReference type="SUPFAM" id="SSF56112">
    <property type="entry name" value="Protein kinase-like (PK-like)"/>
    <property type="match status" value="1"/>
</dbReference>
<dbReference type="Gene3D" id="3.90.1200.10">
    <property type="match status" value="1"/>
</dbReference>
<evidence type="ECO:0000313" key="2">
    <source>
        <dbReference type="EMBL" id="MDQ0382977.1"/>
    </source>
</evidence>
<dbReference type="InterPro" id="IPR052898">
    <property type="entry name" value="ACAD10-like"/>
</dbReference>